<dbReference type="InterPro" id="IPR003676">
    <property type="entry name" value="SAUR_fam"/>
</dbReference>
<dbReference type="GO" id="GO:0009733">
    <property type="term" value="P:response to auxin"/>
    <property type="evidence" value="ECO:0007669"/>
    <property type="project" value="InterPro"/>
</dbReference>
<sequence length="134" mass="14977">MAMARKWQKMAGIGRRREISLPNARNTRLADKGHFVVYSMDKRRFMVPLAYLSSSIFIELLRMSEEEFGLPGDGPITLPFDAATMEYMVSMVGRHVSEELEKALLVSLANTTSLCFATASVYGGLRSRIVIQGL</sequence>
<organism evidence="2 3">
    <name type="scientific">Vitis vinifera</name>
    <name type="common">Grape</name>
    <dbReference type="NCBI Taxonomy" id="29760"/>
    <lineage>
        <taxon>Eukaryota</taxon>
        <taxon>Viridiplantae</taxon>
        <taxon>Streptophyta</taxon>
        <taxon>Embryophyta</taxon>
        <taxon>Tracheophyta</taxon>
        <taxon>Spermatophyta</taxon>
        <taxon>Magnoliopsida</taxon>
        <taxon>eudicotyledons</taxon>
        <taxon>Gunneridae</taxon>
        <taxon>Pentapetalae</taxon>
        <taxon>rosids</taxon>
        <taxon>Vitales</taxon>
        <taxon>Vitaceae</taxon>
        <taxon>Viteae</taxon>
        <taxon>Vitis</taxon>
    </lineage>
</organism>
<protein>
    <submittedName>
        <fullName evidence="2">Auxin-responsive protein SAUR66</fullName>
    </submittedName>
</protein>
<reference evidence="2 3" key="1">
    <citation type="journal article" date="2018" name="PLoS Genet.">
        <title>Population sequencing reveals clonal diversity and ancestral inbreeding in the grapevine cultivar Chardonnay.</title>
        <authorList>
            <person name="Roach M.J."/>
            <person name="Johnson D.L."/>
            <person name="Bohlmann J."/>
            <person name="van Vuuren H.J."/>
            <person name="Jones S.J."/>
            <person name="Pretorius I.S."/>
            <person name="Schmidt S.A."/>
            <person name="Borneman A.R."/>
        </authorList>
    </citation>
    <scope>NUCLEOTIDE SEQUENCE [LARGE SCALE GENOMIC DNA]</scope>
    <source>
        <strain evidence="3">cv. Chardonnay</strain>
        <tissue evidence="2">Leaf</tissue>
    </source>
</reference>
<evidence type="ECO:0000256" key="1">
    <source>
        <dbReference type="ARBA" id="ARBA00006974"/>
    </source>
</evidence>
<dbReference type="EMBL" id="QGNW01000017">
    <property type="protein sequence ID" value="RVX15752.1"/>
    <property type="molecule type" value="Genomic_DNA"/>
</dbReference>
<comment type="caution">
    <text evidence="2">The sequence shown here is derived from an EMBL/GenBank/DDBJ whole genome shotgun (WGS) entry which is preliminary data.</text>
</comment>
<accession>A0A438K3F3</accession>
<dbReference type="PANTHER" id="PTHR31175:SF120">
    <property type="entry name" value="OS09G0547100 PROTEIN"/>
    <property type="match status" value="1"/>
</dbReference>
<dbReference type="Pfam" id="PF02519">
    <property type="entry name" value="Auxin_inducible"/>
    <property type="match status" value="1"/>
</dbReference>
<evidence type="ECO:0000313" key="2">
    <source>
        <dbReference type="EMBL" id="RVX15752.1"/>
    </source>
</evidence>
<evidence type="ECO:0000313" key="3">
    <source>
        <dbReference type="Proteomes" id="UP000288805"/>
    </source>
</evidence>
<gene>
    <name evidence="2" type="primary">SAUR66_19</name>
    <name evidence="2" type="ORF">CK203_005645</name>
</gene>
<proteinExistence type="inferred from homology"/>
<name>A0A438K3F3_VITVI</name>
<dbReference type="PANTHER" id="PTHR31175">
    <property type="entry name" value="AUXIN-RESPONSIVE FAMILY PROTEIN"/>
    <property type="match status" value="1"/>
</dbReference>
<comment type="similarity">
    <text evidence="1">Belongs to the ARG7 family.</text>
</comment>
<dbReference type="AlphaFoldDB" id="A0A438K3F3"/>
<dbReference type="Proteomes" id="UP000288805">
    <property type="component" value="Unassembled WGS sequence"/>
</dbReference>